<dbReference type="EMBL" id="JAXAFO010000012">
    <property type="protein sequence ID" value="MDX6849498.1"/>
    <property type="molecule type" value="Genomic_DNA"/>
</dbReference>
<evidence type="ECO:0008006" key="4">
    <source>
        <dbReference type="Google" id="ProtNLM"/>
    </source>
</evidence>
<feature type="chain" id="PRO_5046040289" description="Peptidase M61 catalytic domain-containing protein" evidence="1">
    <location>
        <begin position="29"/>
        <end position="411"/>
    </location>
</feature>
<keyword evidence="3" id="KW-1185">Reference proteome</keyword>
<evidence type="ECO:0000313" key="3">
    <source>
        <dbReference type="Proteomes" id="UP001273505"/>
    </source>
</evidence>
<accession>A0ABU4S0W5</accession>
<dbReference type="Proteomes" id="UP001273505">
    <property type="component" value="Unassembled WGS sequence"/>
</dbReference>
<name>A0ABU4S0W5_9GAMM</name>
<reference evidence="2 3" key="1">
    <citation type="submission" date="2023-11" db="EMBL/GenBank/DDBJ databases">
        <title>Gilvimarinus fulvus sp. nov., isolated from the surface of Kelp.</title>
        <authorList>
            <person name="Sun Y.Y."/>
            <person name="Gong Y."/>
            <person name="Du Z.J."/>
        </authorList>
    </citation>
    <scope>NUCLEOTIDE SEQUENCE [LARGE SCALE GENOMIC DNA]</scope>
    <source>
        <strain evidence="2 3">SDUM040013</strain>
    </source>
</reference>
<protein>
    <recommendedName>
        <fullName evidence="4">Peptidase M61 catalytic domain-containing protein</fullName>
    </recommendedName>
</protein>
<feature type="signal peptide" evidence="1">
    <location>
        <begin position="1"/>
        <end position="28"/>
    </location>
</feature>
<organism evidence="2 3">
    <name type="scientific">Gilvimarinus gilvus</name>
    <dbReference type="NCBI Taxonomy" id="3058038"/>
    <lineage>
        <taxon>Bacteria</taxon>
        <taxon>Pseudomonadati</taxon>
        <taxon>Pseudomonadota</taxon>
        <taxon>Gammaproteobacteria</taxon>
        <taxon>Cellvibrionales</taxon>
        <taxon>Cellvibrionaceae</taxon>
        <taxon>Gilvimarinus</taxon>
    </lineage>
</organism>
<evidence type="ECO:0000256" key="1">
    <source>
        <dbReference type="SAM" id="SignalP"/>
    </source>
</evidence>
<proteinExistence type="predicted"/>
<sequence length="411" mass="46513">MFNRLSRFYKLLPLAFASGILLFTQDLAAQDYELNYHADFTVSDQYVRVTISLPDARPVKSIDFNLDSDFHSEIEANGELELNDGRALWQPPTQNAKLELHVALNHERDPGEYDSIRRDDFAIFRGDDLIPPARVRTIKGATSKAQLSFTIPDAWNSVNSGWPKQADDSFVIDDPDRRFDRPTGWFIAGELGTRRERLSDTHIAVSAPQSQGVRRMDVMSFVLMNWPQFRELLGKLPEKVLIVSAADPMWRGGLSGPNSLFFHADRPMVSENGTSTLLHELFHTLTSMTDKGNDDWIVEGLAEYYSVEILYRSAGLSDARRQRVFNWLADWGKDIEQLRGRSSSGEQTARAVVLLEALALEIEQKTDGNKSLDDVTRALVKKRKVDLDDLRRSVTELLGEPSDTLQSDLLK</sequence>
<gene>
    <name evidence="2" type="ORF">SCD92_09010</name>
</gene>
<dbReference type="RefSeq" id="WP_302722805.1">
    <property type="nucleotide sequence ID" value="NZ_JAULRU010000570.1"/>
</dbReference>
<evidence type="ECO:0000313" key="2">
    <source>
        <dbReference type="EMBL" id="MDX6849498.1"/>
    </source>
</evidence>
<comment type="caution">
    <text evidence="2">The sequence shown here is derived from an EMBL/GenBank/DDBJ whole genome shotgun (WGS) entry which is preliminary data.</text>
</comment>
<keyword evidence="1" id="KW-0732">Signal</keyword>